<keyword evidence="1" id="KW-0732">Signal</keyword>
<feature type="chain" id="PRO_5045339146" evidence="1">
    <location>
        <begin position="19"/>
        <end position="142"/>
    </location>
</feature>
<dbReference type="Pfam" id="PF09912">
    <property type="entry name" value="DUF2141"/>
    <property type="match status" value="1"/>
</dbReference>
<dbReference type="EMBL" id="JBHTBN010000003">
    <property type="protein sequence ID" value="MFC7357607.1"/>
    <property type="molecule type" value="Genomic_DNA"/>
</dbReference>
<feature type="signal peptide" evidence="1">
    <location>
        <begin position="1"/>
        <end position="18"/>
    </location>
</feature>
<evidence type="ECO:0000313" key="3">
    <source>
        <dbReference type="Proteomes" id="UP001596415"/>
    </source>
</evidence>
<sequence length="142" mass="15301">MKTIIATLVFAVSTFVLSAQTEIKTETNGTTVTVTVPVPSNKGTVYAVLHSENTFMKDGGVEVNSDVKDAIATITFENVTPGTYAVLLFLDTNGNKKMDFEPNGMPAEMYGASNNVMSFGPPMWSDAKFEVANEPVAIEIRL</sequence>
<gene>
    <name evidence="2" type="ORF">ACFQO1_07905</name>
</gene>
<protein>
    <submittedName>
        <fullName evidence="2">DUF2141 domain-containing protein</fullName>
    </submittedName>
</protein>
<organism evidence="2 3">
    <name type="scientific">Jejudonia soesokkakensis</name>
    <dbReference type="NCBI Taxonomy" id="1323432"/>
    <lineage>
        <taxon>Bacteria</taxon>
        <taxon>Pseudomonadati</taxon>
        <taxon>Bacteroidota</taxon>
        <taxon>Flavobacteriia</taxon>
        <taxon>Flavobacteriales</taxon>
        <taxon>Flavobacteriaceae</taxon>
        <taxon>Jejudonia</taxon>
    </lineage>
</organism>
<evidence type="ECO:0000313" key="2">
    <source>
        <dbReference type="EMBL" id="MFC7357607.1"/>
    </source>
</evidence>
<proteinExistence type="predicted"/>
<accession>A0ABW2MRT3</accession>
<dbReference type="Proteomes" id="UP001596415">
    <property type="component" value="Unassembled WGS sequence"/>
</dbReference>
<dbReference type="InterPro" id="IPR018673">
    <property type="entry name" value="DUF2141"/>
</dbReference>
<dbReference type="RefSeq" id="WP_380217451.1">
    <property type="nucleotide sequence ID" value="NZ_JBHTBN010000003.1"/>
</dbReference>
<name>A0ABW2MRT3_9FLAO</name>
<comment type="caution">
    <text evidence="2">The sequence shown here is derived from an EMBL/GenBank/DDBJ whole genome shotgun (WGS) entry which is preliminary data.</text>
</comment>
<keyword evidence="3" id="KW-1185">Reference proteome</keyword>
<evidence type="ECO:0000256" key="1">
    <source>
        <dbReference type="SAM" id="SignalP"/>
    </source>
</evidence>
<reference evidence="3" key="1">
    <citation type="journal article" date="2019" name="Int. J. Syst. Evol. Microbiol.">
        <title>The Global Catalogue of Microorganisms (GCM) 10K type strain sequencing project: providing services to taxonomists for standard genome sequencing and annotation.</title>
        <authorList>
            <consortium name="The Broad Institute Genomics Platform"/>
            <consortium name="The Broad Institute Genome Sequencing Center for Infectious Disease"/>
            <person name="Wu L."/>
            <person name="Ma J."/>
        </authorList>
    </citation>
    <scope>NUCLEOTIDE SEQUENCE [LARGE SCALE GENOMIC DNA]</scope>
    <source>
        <strain evidence="3">CGMCC 1.16306</strain>
    </source>
</reference>